<feature type="region of interest" description="Disordered" evidence="5">
    <location>
        <begin position="343"/>
        <end position="377"/>
    </location>
</feature>
<evidence type="ECO:0000259" key="8">
    <source>
        <dbReference type="Pfam" id="PF09463"/>
    </source>
</evidence>
<accession>A0A4S9STE0</accession>
<keyword evidence="4 6" id="KW-0472">Membrane</keyword>
<dbReference type="InterPro" id="IPR018571">
    <property type="entry name" value="Membrane_anchor_Opy2_N"/>
</dbReference>
<keyword evidence="3 6" id="KW-1133">Transmembrane helix</keyword>
<comment type="caution">
    <text evidence="9">The sequence shown here is derived from an EMBL/GenBank/DDBJ whole genome shotgun (WGS) entry which is preliminary data.</text>
</comment>
<feature type="chain" id="PRO_5020571694" description="Membrane anchor Opy2 N-terminal domain-containing protein" evidence="7">
    <location>
        <begin position="21"/>
        <end position="524"/>
    </location>
</feature>
<feature type="domain" description="Membrane anchor Opy2 N-terminal" evidence="8">
    <location>
        <begin position="109"/>
        <end position="143"/>
    </location>
</feature>
<dbReference type="InterPro" id="IPR051694">
    <property type="entry name" value="Immunoregulatory_rcpt-like"/>
</dbReference>
<reference evidence="9 10" key="1">
    <citation type="submission" date="2018-10" db="EMBL/GenBank/DDBJ databases">
        <title>Fifty Aureobasidium pullulans genomes reveal a recombining polyextremotolerant generalist.</title>
        <authorList>
            <person name="Gostincar C."/>
            <person name="Turk M."/>
            <person name="Zajc J."/>
            <person name="Gunde-Cimerman N."/>
        </authorList>
    </citation>
    <scope>NUCLEOTIDE SEQUENCE [LARGE SCALE GENOMIC DNA]</scope>
    <source>
        <strain evidence="9 10">EXF-3863</strain>
    </source>
</reference>
<evidence type="ECO:0000256" key="4">
    <source>
        <dbReference type="ARBA" id="ARBA00023136"/>
    </source>
</evidence>
<evidence type="ECO:0000313" key="10">
    <source>
        <dbReference type="Proteomes" id="UP000308005"/>
    </source>
</evidence>
<organism evidence="9 10">
    <name type="scientific">Aureobasidium pullulans</name>
    <name type="common">Black yeast</name>
    <name type="synonym">Pullularia pullulans</name>
    <dbReference type="NCBI Taxonomy" id="5580"/>
    <lineage>
        <taxon>Eukaryota</taxon>
        <taxon>Fungi</taxon>
        <taxon>Dikarya</taxon>
        <taxon>Ascomycota</taxon>
        <taxon>Pezizomycotina</taxon>
        <taxon>Dothideomycetes</taxon>
        <taxon>Dothideomycetidae</taxon>
        <taxon>Dothideales</taxon>
        <taxon>Saccotheciaceae</taxon>
        <taxon>Aureobasidium</taxon>
    </lineage>
</organism>
<sequence>MWTRHEALWVFLAASSTLRPQTPLGPRLVVLVSPEIATPPPPPSLSHTTKSFELDHPRGYGFFFFLEWCGFYVSLLDLLVNNMMHHTDILLSVHPHVEKALHNLFKRNCVDCPGTTPSCPSCSGGKVCSLVPQSCDTCAYTTCVTSNDGSSHHSGPNVGAIAGGVIGGIIVVGVLVFFFYWKVIRPRRIKLEDQWEEEDQAEDRKSAFNMQRSERASVHTVHSVANSILSRASNFIPIAYIPGVMNRDGREEHVPPVPPIPAAHGPPVSGGSSNGEALFFRPQDLRDSTYSDTSSLDNRSTFFGRPSITPSLARSSIATYRDDAVINPMPAQTVLRGKANVVSVKSGNSGTPTSTPPNSTPAEEIANPLNRSASGRKLNIVMPASSDSIRLGSSGSDSSQQTLSSASFGKPTLLTVGGKPKPKGRFPVSPDSSATASPAQTKPNVSSPLASSETTTPDAEYDASPFADSASISPPQNPKRTPGGLSAVIEETASSRGSLPKGKFRQSQHMQPRGQSPFGDEHEA</sequence>
<proteinExistence type="predicted"/>
<gene>
    <name evidence="9" type="ORF">D6C91_07262</name>
</gene>
<feature type="region of interest" description="Disordered" evidence="5">
    <location>
        <begin position="389"/>
        <end position="524"/>
    </location>
</feature>
<feature type="signal peptide" evidence="7">
    <location>
        <begin position="1"/>
        <end position="20"/>
    </location>
</feature>
<protein>
    <recommendedName>
        <fullName evidence="8">Membrane anchor Opy2 N-terminal domain-containing protein</fullName>
    </recommendedName>
</protein>
<dbReference type="GO" id="GO:0071944">
    <property type="term" value="C:cell periphery"/>
    <property type="evidence" value="ECO:0007669"/>
    <property type="project" value="UniProtKB-ARBA"/>
</dbReference>
<dbReference type="AlphaFoldDB" id="A0A4S9STE0"/>
<feature type="compositionally biased region" description="Polar residues" evidence="5">
    <location>
        <begin position="505"/>
        <end position="514"/>
    </location>
</feature>
<feature type="region of interest" description="Disordered" evidence="5">
    <location>
        <begin position="250"/>
        <end position="278"/>
    </location>
</feature>
<evidence type="ECO:0000256" key="6">
    <source>
        <dbReference type="SAM" id="Phobius"/>
    </source>
</evidence>
<feature type="transmembrane region" description="Helical" evidence="6">
    <location>
        <begin position="60"/>
        <end position="80"/>
    </location>
</feature>
<comment type="subcellular location">
    <subcellularLocation>
        <location evidence="1">Membrane</location>
        <topology evidence="1">Single-pass membrane protein</topology>
    </subcellularLocation>
</comment>
<evidence type="ECO:0000256" key="2">
    <source>
        <dbReference type="ARBA" id="ARBA00022692"/>
    </source>
</evidence>
<evidence type="ECO:0000313" key="9">
    <source>
        <dbReference type="EMBL" id="THZ14522.1"/>
    </source>
</evidence>
<name>A0A4S9STE0_AURPU</name>
<dbReference type="Pfam" id="PF09463">
    <property type="entry name" value="Opy2"/>
    <property type="match status" value="1"/>
</dbReference>
<feature type="transmembrane region" description="Helical" evidence="6">
    <location>
        <begin position="158"/>
        <end position="181"/>
    </location>
</feature>
<evidence type="ECO:0000256" key="7">
    <source>
        <dbReference type="SAM" id="SignalP"/>
    </source>
</evidence>
<dbReference type="EMBL" id="QZBM01000415">
    <property type="protein sequence ID" value="THZ14522.1"/>
    <property type="molecule type" value="Genomic_DNA"/>
</dbReference>
<evidence type="ECO:0000256" key="1">
    <source>
        <dbReference type="ARBA" id="ARBA00004167"/>
    </source>
</evidence>
<keyword evidence="2 6" id="KW-0812">Transmembrane</keyword>
<dbReference type="Proteomes" id="UP000308005">
    <property type="component" value="Unassembled WGS sequence"/>
</dbReference>
<evidence type="ECO:0000256" key="5">
    <source>
        <dbReference type="SAM" id="MobiDB-lite"/>
    </source>
</evidence>
<keyword evidence="7" id="KW-0732">Signal</keyword>
<feature type="compositionally biased region" description="Polar residues" evidence="5">
    <location>
        <begin position="430"/>
        <end position="457"/>
    </location>
</feature>
<feature type="compositionally biased region" description="Low complexity" evidence="5">
    <location>
        <begin position="389"/>
        <end position="407"/>
    </location>
</feature>
<dbReference type="GO" id="GO:0016020">
    <property type="term" value="C:membrane"/>
    <property type="evidence" value="ECO:0007669"/>
    <property type="project" value="UniProtKB-SubCell"/>
</dbReference>
<dbReference type="PANTHER" id="PTHR15549">
    <property type="entry name" value="PAIRED IMMUNOGLOBULIN-LIKE TYPE 2 RECEPTOR"/>
    <property type="match status" value="1"/>
</dbReference>
<evidence type="ECO:0000256" key="3">
    <source>
        <dbReference type="ARBA" id="ARBA00022989"/>
    </source>
</evidence>